<dbReference type="eggNOG" id="COG2244">
    <property type="taxonomic scope" value="Bacteria"/>
</dbReference>
<dbReference type="OrthoDB" id="109075at2"/>
<gene>
    <name evidence="7" type="ORF">ADICEAN_01255</name>
</gene>
<dbReference type="PANTHER" id="PTHR30250">
    <property type="entry name" value="PST FAMILY PREDICTED COLANIC ACID TRANSPORTER"/>
    <property type="match status" value="1"/>
</dbReference>
<feature type="transmembrane region" description="Helical" evidence="6">
    <location>
        <begin position="304"/>
        <end position="320"/>
    </location>
</feature>
<feature type="transmembrane region" description="Helical" evidence="6">
    <location>
        <begin position="262"/>
        <end position="283"/>
    </location>
</feature>
<dbReference type="PANTHER" id="PTHR30250:SF28">
    <property type="entry name" value="POLYSACCHARIDE BIOSYNTHESIS PROTEIN"/>
    <property type="match status" value="1"/>
</dbReference>
<feature type="transmembrane region" description="Helical" evidence="6">
    <location>
        <begin position="340"/>
        <end position="359"/>
    </location>
</feature>
<feature type="transmembrane region" description="Helical" evidence="6">
    <location>
        <begin position="157"/>
        <end position="179"/>
    </location>
</feature>
<keyword evidence="3 6" id="KW-0812">Transmembrane</keyword>
<organism evidence="7 8">
    <name type="scientific">Cesiribacter andamanensis AMV16</name>
    <dbReference type="NCBI Taxonomy" id="1279009"/>
    <lineage>
        <taxon>Bacteria</taxon>
        <taxon>Pseudomonadati</taxon>
        <taxon>Bacteroidota</taxon>
        <taxon>Cytophagia</taxon>
        <taxon>Cytophagales</taxon>
        <taxon>Cesiribacteraceae</taxon>
        <taxon>Cesiribacter</taxon>
    </lineage>
</organism>
<feature type="transmembrane region" description="Helical" evidence="6">
    <location>
        <begin position="95"/>
        <end position="115"/>
    </location>
</feature>
<comment type="caution">
    <text evidence="7">The sequence shown here is derived from an EMBL/GenBank/DDBJ whole genome shotgun (WGS) entry which is preliminary data.</text>
</comment>
<dbReference type="Proteomes" id="UP000011910">
    <property type="component" value="Unassembled WGS sequence"/>
</dbReference>
<evidence type="ECO:0000313" key="8">
    <source>
        <dbReference type="Proteomes" id="UP000011910"/>
    </source>
</evidence>
<feature type="transmembrane region" description="Helical" evidence="6">
    <location>
        <begin position="185"/>
        <end position="205"/>
    </location>
</feature>
<dbReference type="AlphaFoldDB" id="M7NYX4"/>
<name>M7NYX4_9BACT</name>
<keyword evidence="5 6" id="KW-0472">Membrane</keyword>
<feature type="transmembrane region" description="Helical" evidence="6">
    <location>
        <begin position="127"/>
        <end position="145"/>
    </location>
</feature>
<keyword evidence="8" id="KW-1185">Reference proteome</keyword>
<dbReference type="Pfam" id="PF13440">
    <property type="entry name" value="Polysacc_synt_3"/>
    <property type="match status" value="1"/>
</dbReference>
<feature type="transmembrane region" description="Helical" evidence="6">
    <location>
        <begin position="55"/>
        <end position="75"/>
    </location>
</feature>
<dbReference type="InterPro" id="IPR050833">
    <property type="entry name" value="Poly_Biosynth_Transport"/>
</dbReference>
<evidence type="ECO:0000256" key="3">
    <source>
        <dbReference type="ARBA" id="ARBA00022692"/>
    </source>
</evidence>
<feature type="transmembrane region" description="Helical" evidence="6">
    <location>
        <begin position="394"/>
        <end position="415"/>
    </location>
</feature>
<evidence type="ECO:0000256" key="5">
    <source>
        <dbReference type="ARBA" id="ARBA00023136"/>
    </source>
</evidence>
<evidence type="ECO:0000256" key="1">
    <source>
        <dbReference type="ARBA" id="ARBA00004651"/>
    </source>
</evidence>
<keyword evidence="4 6" id="KW-1133">Transmembrane helix</keyword>
<feature type="transmembrane region" description="Helical" evidence="6">
    <location>
        <begin position="21"/>
        <end position="43"/>
    </location>
</feature>
<keyword evidence="2" id="KW-1003">Cell membrane</keyword>
<feature type="transmembrane region" description="Helical" evidence="6">
    <location>
        <begin position="366"/>
        <end position="388"/>
    </location>
</feature>
<comment type="subcellular location">
    <subcellularLocation>
        <location evidence="1">Cell membrane</location>
        <topology evidence="1">Multi-pass membrane protein</topology>
    </subcellularLocation>
</comment>
<dbReference type="STRING" id="1279009.ADICEAN_01255"/>
<proteinExistence type="predicted"/>
<feature type="transmembrane region" description="Helical" evidence="6">
    <location>
        <begin position="226"/>
        <end position="250"/>
    </location>
</feature>
<evidence type="ECO:0000256" key="2">
    <source>
        <dbReference type="ARBA" id="ARBA00022475"/>
    </source>
</evidence>
<dbReference type="EMBL" id="AODQ01000022">
    <property type="protein sequence ID" value="EMR03574.1"/>
    <property type="molecule type" value="Genomic_DNA"/>
</dbReference>
<accession>M7NYX4</accession>
<dbReference type="RefSeq" id="WP_009194655.1">
    <property type="nucleotide sequence ID" value="NZ_AODQ01000022.1"/>
</dbReference>
<dbReference type="GO" id="GO:0005886">
    <property type="term" value="C:plasma membrane"/>
    <property type="evidence" value="ECO:0007669"/>
    <property type="project" value="UniProtKB-SubCell"/>
</dbReference>
<evidence type="ECO:0000256" key="6">
    <source>
        <dbReference type="SAM" id="Phobius"/>
    </source>
</evidence>
<sequence length="434" mass="48821">MLAVAILSKAKSYAGSKSLQHVAILLSGRVAVQLIALISQILLARVYTPEQFGEFALLNSILAILLIASSGRYEAGIVITKRPLHSQRLFQLSQVLLAVTVCLICILLALSSPLLKLWSTHTGFSLTYIWLLPLLVACSGYWQIVQNWLIRFRSYKKFSIALICQRLTILSGALLFYTLPLNHNGLIYGLVLGSVCMFCIALFYQRQSFYIPLKSLRSFAYHFKDFPGFSLPSLLLGLFIQHLPIFWIGYFYGTDLTGSYSMAYSIIMLPLTALSMSAGQIFAERLAHTPVPSRPQLVFKVCKYYGLILFPYAAILWMGGDELLGFILGEGWEEAGTIAAFLSPITFCQGITACFGISLTVHRKQVLVLTFQALKLFLLGTVLITDFYTNDIFLTLRLIGIFSIFHMLITGLLYYRTIFYNMHKYQKKPILVQL</sequence>
<evidence type="ECO:0000313" key="7">
    <source>
        <dbReference type="EMBL" id="EMR03574.1"/>
    </source>
</evidence>
<reference evidence="7 8" key="1">
    <citation type="journal article" date="2013" name="Genome Announc.">
        <title>Draft Genome Sequence of Cesiribacter andamanensis Strain AMV16T, Isolated from a Soil Sample from a Mud Volcano in the Andaman Islands, India.</title>
        <authorList>
            <person name="Shivaji S."/>
            <person name="Ara S."/>
            <person name="Begum Z."/>
            <person name="Srinivas T.N."/>
            <person name="Singh A."/>
            <person name="Kumar Pinnaka A."/>
        </authorList>
    </citation>
    <scope>NUCLEOTIDE SEQUENCE [LARGE SCALE GENOMIC DNA]</scope>
    <source>
        <strain evidence="7 8">AMV16</strain>
    </source>
</reference>
<protein>
    <submittedName>
        <fullName evidence="7">Colanic acid exporter</fullName>
    </submittedName>
</protein>
<evidence type="ECO:0000256" key="4">
    <source>
        <dbReference type="ARBA" id="ARBA00022989"/>
    </source>
</evidence>